<keyword evidence="2" id="KW-1185">Reference proteome</keyword>
<accession>A0ABQ0LI40</accession>
<reference evidence="1" key="1">
    <citation type="submission" date="2014-09" db="EMBL/GenBank/DDBJ databases">
        <title>Genome sequence of the luminous mushroom Mycena chlorophos for searching fungal bioluminescence genes.</title>
        <authorList>
            <person name="Tanaka Y."/>
            <person name="Kasuga D."/>
            <person name="Oba Y."/>
            <person name="Hase S."/>
            <person name="Sato K."/>
            <person name="Oba Y."/>
            <person name="Sakakibara Y."/>
        </authorList>
    </citation>
    <scope>NUCLEOTIDE SEQUENCE</scope>
</reference>
<protein>
    <submittedName>
        <fullName evidence="1">Uncharacterized protein</fullName>
    </submittedName>
</protein>
<dbReference type="Proteomes" id="UP000815677">
    <property type="component" value="Unassembled WGS sequence"/>
</dbReference>
<organism evidence="1 2">
    <name type="scientific">Mycena chlorophos</name>
    <name type="common">Agaric fungus</name>
    <name type="synonym">Agaricus chlorophos</name>
    <dbReference type="NCBI Taxonomy" id="658473"/>
    <lineage>
        <taxon>Eukaryota</taxon>
        <taxon>Fungi</taxon>
        <taxon>Dikarya</taxon>
        <taxon>Basidiomycota</taxon>
        <taxon>Agaricomycotina</taxon>
        <taxon>Agaricomycetes</taxon>
        <taxon>Agaricomycetidae</taxon>
        <taxon>Agaricales</taxon>
        <taxon>Marasmiineae</taxon>
        <taxon>Mycenaceae</taxon>
        <taxon>Mycena</taxon>
    </lineage>
</organism>
<proteinExistence type="predicted"/>
<dbReference type="EMBL" id="DF846599">
    <property type="protein sequence ID" value="GAT50716.1"/>
    <property type="molecule type" value="Genomic_DNA"/>
</dbReference>
<evidence type="ECO:0000313" key="2">
    <source>
        <dbReference type="Proteomes" id="UP000815677"/>
    </source>
</evidence>
<gene>
    <name evidence="1" type="ORF">MCHLO_07924</name>
</gene>
<sequence>MIPRCQYAHVTDITAWLWTPSVPTKELFSLVDWKLSRLYTQPAKDTTSAVARGRFETRRSRPTRRTEDAASISFPDFPLACLTIVRTGHWQFQSQGLRTGFSGLETSTMTMTKTTPNATYTRELHLEI</sequence>
<evidence type="ECO:0000313" key="1">
    <source>
        <dbReference type="EMBL" id="GAT50716.1"/>
    </source>
</evidence>
<name>A0ABQ0LI40_MYCCL</name>